<evidence type="ECO:0000256" key="1">
    <source>
        <dbReference type="SAM" id="SignalP"/>
    </source>
</evidence>
<sequence length="87" mass="9476">MKARFLRFAGARSRARRASTVGLFLALFATAAQAQQGTPEQRRACTPDVYRLCAGEIPNVRAITACLRRNRSSLSEACRSVFDQAGG</sequence>
<proteinExistence type="predicted"/>
<accession>A0A0A3XNV3</accession>
<dbReference type="EMBL" id="JRPN01000021">
    <property type="protein sequence ID" value="KGT76050.1"/>
    <property type="molecule type" value="Genomic_DNA"/>
</dbReference>
<feature type="chain" id="PRO_5002004535" evidence="1">
    <location>
        <begin position="35"/>
        <end position="87"/>
    </location>
</feature>
<dbReference type="AlphaFoldDB" id="A0A0A3XNV3"/>
<gene>
    <name evidence="2" type="ORF">MA20_29880</name>
</gene>
<evidence type="ECO:0000313" key="2">
    <source>
        <dbReference type="EMBL" id="KGT76050.1"/>
    </source>
</evidence>
<name>A0A0A3XNV3_BRAJP</name>
<organism evidence="2 3">
    <name type="scientific">Bradyrhizobium japonicum</name>
    <dbReference type="NCBI Taxonomy" id="375"/>
    <lineage>
        <taxon>Bacteria</taxon>
        <taxon>Pseudomonadati</taxon>
        <taxon>Pseudomonadota</taxon>
        <taxon>Alphaproteobacteria</taxon>
        <taxon>Hyphomicrobiales</taxon>
        <taxon>Nitrobacteraceae</taxon>
        <taxon>Bradyrhizobium</taxon>
    </lineage>
</organism>
<dbReference type="RefSeq" id="WP_028161394.1">
    <property type="nucleotide sequence ID" value="NZ_CP081350.1"/>
</dbReference>
<reference evidence="2 3" key="1">
    <citation type="submission" date="2014-09" db="EMBL/GenBank/DDBJ databases">
        <title>Draft genome of Bradyrhizobium japonicum Is-34.</title>
        <authorList>
            <person name="Tsurumaru H."/>
            <person name="Yamakawa T."/>
            <person name="Hashimoto S."/>
            <person name="Okizaki K."/>
            <person name="Kanesaki Y."/>
            <person name="Yoshikawa H."/>
            <person name="Yajima S."/>
        </authorList>
    </citation>
    <scope>NUCLEOTIDE SEQUENCE [LARGE SCALE GENOMIC DNA]</scope>
    <source>
        <strain evidence="2 3">Is-34</strain>
    </source>
</reference>
<feature type="signal peptide" evidence="1">
    <location>
        <begin position="1"/>
        <end position="34"/>
    </location>
</feature>
<evidence type="ECO:0000313" key="3">
    <source>
        <dbReference type="Proteomes" id="UP000030377"/>
    </source>
</evidence>
<comment type="caution">
    <text evidence="2">The sequence shown here is derived from an EMBL/GenBank/DDBJ whole genome shotgun (WGS) entry which is preliminary data.</text>
</comment>
<dbReference type="eggNOG" id="ENOG5033B3H">
    <property type="taxonomic scope" value="Bacteria"/>
</dbReference>
<dbReference type="Proteomes" id="UP000030377">
    <property type="component" value="Unassembled WGS sequence"/>
</dbReference>
<protein>
    <submittedName>
        <fullName evidence="2">Uncharacterized protein</fullName>
    </submittedName>
</protein>
<keyword evidence="1" id="KW-0732">Signal</keyword>